<protein>
    <submittedName>
        <fullName evidence="1">Uncharacterized protein</fullName>
    </submittedName>
</protein>
<accession>A0A2S6GNT5</accession>
<proteinExistence type="predicted"/>
<dbReference type="RefSeq" id="WP_104480209.1">
    <property type="nucleotide sequence ID" value="NZ_CP154825.1"/>
</dbReference>
<dbReference type="Proteomes" id="UP000239203">
    <property type="component" value="Unassembled WGS sequence"/>
</dbReference>
<evidence type="ECO:0000313" key="2">
    <source>
        <dbReference type="Proteomes" id="UP000239203"/>
    </source>
</evidence>
<name>A0A2S6GNT5_9PSEU</name>
<reference evidence="1 2" key="1">
    <citation type="submission" date="2018-02" db="EMBL/GenBank/DDBJ databases">
        <title>Genomic Encyclopedia of Archaeal and Bacterial Type Strains, Phase II (KMG-II): from individual species to whole genera.</title>
        <authorList>
            <person name="Goeker M."/>
        </authorList>
    </citation>
    <scope>NUCLEOTIDE SEQUENCE [LARGE SCALE GENOMIC DNA]</scope>
    <source>
        <strain evidence="1 2">YU 961-1</strain>
    </source>
</reference>
<dbReference type="AlphaFoldDB" id="A0A2S6GNT5"/>
<dbReference type="EMBL" id="PTIX01000009">
    <property type="protein sequence ID" value="PPK66846.1"/>
    <property type="molecule type" value="Genomic_DNA"/>
</dbReference>
<gene>
    <name evidence="1" type="ORF">CLV40_109231</name>
</gene>
<organism evidence="1 2">
    <name type="scientific">Actinokineospora auranticolor</name>
    <dbReference type="NCBI Taxonomy" id="155976"/>
    <lineage>
        <taxon>Bacteria</taxon>
        <taxon>Bacillati</taxon>
        <taxon>Actinomycetota</taxon>
        <taxon>Actinomycetes</taxon>
        <taxon>Pseudonocardiales</taxon>
        <taxon>Pseudonocardiaceae</taxon>
        <taxon>Actinokineospora</taxon>
    </lineage>
</organism>
<evidence type="ECO:0000313" key="1">
    <source>
        <dbReference type="EMBL" id="PPK66846.1"/>
    </source>
</evidence>
<keyword evidence="2" id="KW-1185">Reference proteome</keyword>
<dbReference type="OrthoDB" id="4529786at2"/>
<comment type="caution">
    <text evidence="1">The sequence shown here is derived from an EMBL/GenBank/DDBJ whole genome shotgun (WGS) entry which is preliminary data.</text>
</comment>
<sequence>MTGTRAEIAKLARLLGDPPERFAYLAALPAADVRVVRERATDVLFGANRQVFDRIAAASRLVPSAITAAIAQRTFGPLLSARVAGALEPSRAVDLAGRLPVPFLADVAAELDPRRIADVLALLPVERVLAVGKELLRRRDHITMGRFVADLPAPTLRATITILNEESLLRTAVYSESVDRFPVLFALLPDERLPAVAHTLAAADAEFAEDVYPLLPHLDPTALTRLAAAVRTLPAAERTDFAALAETTGVLDRLGSLAEVLS</sequence>